<reference evidence="1" key="1">
    <citation type="submission" date="2018-05" db="EMBL/GenBank/DDBJ databases">
        <title>Draft genome of Mucuna pruriens seed.</title>
        <authorList>
            <person name="Nnadi N.E."/>
            <person name="Vos R."/>
            <person name="Hasami M.H."/>
            <person name="Devisetty U.K."/>
            <person name="Aguiy J.C."/>
        </authorList>
    </citation>
    <scope>NUCLEOTIDE SEQUENCE [LARGE SCALE GENOMIC DNA]</scope>
    <source>
        <strain evidence="1">JCA_2017</strain>
    </source>
</reference>
<dbReference type="PANTHER" id="PTHR11439:SF470">
    <property type="entry name" value="CYSTEINE-RICH RLK (RECEPTOR-LIKE PROTEIN KINASE) 8"/>
    <property type="match status" value="1"/>
</dbReference>
<protein>
    <submittedName>
        <fullName evidence="1">Mitochondrial protein</fullName>
    </submittedName>
</protein>
<sequence length="86" mass="9819">MHDPRERHLQAVERILQYLKAGLGKGLLYKKEGTLSMEIYTDADYARSFVDRRSTSGYCMFLGGNLVTWKSKKQNVVARSSAEAEF</sequence>
<accession>A0A371EWT4</accession>
<comment type="caution">
    <text evidence="1">The sequence shown here is derived from an EMBL/GenBank/DDBJ whole genome shotgun (WGS) entry which is preliminary data.</text>
</comment>
<evidence type="ECO:0000313" key="1">
    <source>
        <dbReference type="EMBL" id="RDX70453.1"/>
    </source>
</evidence>
<dbReference type="AlphaFoldDB" id="A0A371EWT4"/>
<dbReference type="PANTHER" id="PTHR11439">
    <property type="entry name" value="GAG-POL-RELATED RETROTRANSPOSON"/>
    <property type="match status" value="1"/>
</dbReference>
<proteinExistence type="predicted"/>
<feature type="non-terminal residue" evidence="1">
    <location>
        <position position="86"/>
    </location>
</feature>
<keyword evidence="2" id="KW-1185">Reference proteome</keyword>
<evidence type="ECO:0000313" key="2">
    <source>
        <dbReference type="Proteomes" id="UP000257109"/>
    </source>
</evidence>
<dbReference type="OrthoDB" id="8058286at2759"/>
<name>A0A371EWT4_MUCPR</name>
<dbReference type="STRING" id="157652.A0A371EWT4"/>
<dbReference type="Proteomes" id="UP000257109">
    <property type="component" value="Unassembled WGS sequence"/>
</dbReference>
<dbReference type="CDD" id="cd09272">
    <property type="entry name" value="RNase_HI_RT_Ty1"/>
    <property type="match status" value="1"/>
</dbReference>
<organism evidence="1 2">
    <name type="scientific">Mucuna pruriens</name>
    <name type="common">Velvet bean</name>
    <name type="synonym">Dolichos pruriens</name>
    <dbReference type="NCBI Taxonomy" id="157652"/>
    <lineage>
        <taxon>Eukaryota</taxon>
        <taxon>Viridiplantae</taxon>
        <taxon>Streptophyta</taxon>
        <taxon>Embryophyta</taxon>
        <taxon>Tracheophyta</taxon>
        <taxon>Spermatophyta</taxon>
        <taxon>Magnoliopsida</taxon>
        <taxon>eudicotyledons</taxon>
        <taxon>Gunneridae</taxon>
        <taxon>Pentapetalae</taxon>
        <taxon>rosids</taxon>
        <taxon>fabids</taxon>
        <taxon>Fabales</taxon>
        <taxon>Fabaceae</taxon>
        <taxon>Papilionoideae</taxon>
        <taxon>50 kb inversion clade</taxon>
        <taxon>NPAAA clade</taxon>
        <taxon>indigoferoid/millettioid clade</taxon>
        <taxon>Phaseoleae</taxon>
        <taxon>Mucuna</taxon>
    </lineage>
</organism>
<dbReference type="EMBL" id="QJKJ01011704">
    <property type="protein sequence ID" value="RDX70453.1"/>
    <property type="molecule type" value="Genomic_DNA"/>
</dbReference>
<gene>
    <name evidence="1" type="ORF">CR513_50313</name>
</gene>